<dbReference type="EMBL" id="CM046114">
    <property type="protein sequence ID" value="KAI8419824.1"/>
    <property type="molecule type" value="Genomic_DNA"/>
</dbReference>
<accession>A0ACC0J4S9</accession>
<evidence type="ECO:0000313" key="2">
    <source>
        <dbReference type="Proteomes" id="UP001064048"/>
    </source>
</evidence>
<dbReference type="Proteomes" id="UP001064048">
    <property type="component" value="Chromosome 14"/>
</dbReference>
<keyword evidence="2" id="KW-1185">Reference proteome</keyword>
<reference evidence="1 2" key="1">
    <citation type="journal article" date="2022" name="Genome Biol. Evol.">
        <title>The Spruce Budworm Genome: Reconstructing the Evolutionary History of Antifreeze Proteins.</title>
        <authorList>
            <person name="Beliveau C."/>
            <person name="Gagne P."/>
            <person name="Picq S."/>
            <person name="Vernygora O."/>
            <person name="Keeling C.I."/>
            <person name="Pinkney K."/>
            <person name="Doucet D."/>
            <person name="Wen F."/>
            <person name="Johnston J.S."/>
            <person name="Maaroufi H."/>
            <person name="Boyle B."/>
            <person name="Laroche J."/>
            <person name="Dewar K."/>
            <person name="Juretic N."/>
            <person name="Blackburn G."/>
            <person name="Nisole A."/>
            <person name="Brunet B."/>
            <person name="Brandao M."/>
            <person name="Lumley L."/>
            <person name="Duan J."/>
            <person name="Quan G."/>
            <person name="Lucarotti C.J."/>
            <person name="Roe A.D."/>
            <person name="Sperling F.A.H."/>
            <person name="Levesque R.C."/>
            <person name="Cusson M."/>
        </authorList>
    </citation>
    <scope>NUCLEOTIDE SEQUENCE [LARGE SCALE GENOMIC DNA]</scope>
    <source>
        <strain evidence="1">Glfc:IPQL:Cfum</strain>
    </source>
</reference>
<protein>
    <submittedName>
        <fullName evidence="1">Uncharacterized protein</fullName>
    </submittedName>
</protein>
<proteinExistence type="predicted"/>
<name>A0ACC0J4S9_CHOFU</name>
<gene>
    <name evidence="1" type="ORF">MSG28_008462</name>
</gene>
<evidence type="ECO:0000313" key="1">
    <source>
        <dbReference type="EMBL" id="KAI8419824.1"/>
    </source>
</evidence>
<sequence length="272" mass="31893">MEREHTKRVLNEKLPLQQLQTLDSLIEVLIRPRQLKRDLFFALLLILMRENDFLQIKAPNEPAIDVPSYILSARKKNRDIYEATLILNHFQDSPIKLLASLLSDVMLLNVVILRTSETYATCLHVNRYVLTSNLRIPHSFANFEELSKIVKAFMSPVKSCVFNQYKSEQGSLLSIPEAIILRILLNLRVRDVLNLSESCKRMNCIVKEDLVWSRLYSRDFSDAHKYDGRGWLDMYKGIYVASRRREANNVQDPLEFSDRMRRAENPRWEIIL</sequence>
<comment type="caution">
    <text evidence="1">The sequence shown here is derived from an EMBL/GenBank/DDBJ whole genome shotgun (WGS) entry which is preliminary data.</text>
</comment>
<organism evidence="1 2">
    <name type="scientific">Choristoneura fumiferana</name>
    <name type="common">Spruce budworm moth</name>
    <name type="synonym">Archips fumiferana</name>
    <dbReference type="NCBI Taxonomy" id="7141"/>
    <lineage>
        <taxon>Eukaryota</taxon>
        <taxon>Metazoa</taxon>
        <taxon>Ecdysozoa</taxon>
        <taxon>Arthropoda</taxon>
        <taxon>Hexapoda</taxon>
        <taxon>Insecta</taxon>
        <taxon>Pterygota</taxon>
        <taxon>Neoptera</taxon>
        <taxon>Endopterygota</taxon>
        <taxon>Lepidoptera</taxon>
        <taxon>Glossata</taxon>
        <taxon>Ditrysia</taxon>
        <taxon>Tortricoidea</taxon>
        <taxon>Tortricidae</taxon>
        <taxon>Tortricinae</taxon>
        <taxon>Choristoneura</taxon>
    </lineage>
</organism>